<comment type="similarity">
    <text evidence="1">Belongs to the aldolase class II family.</text>
</comment>
<dbReference type="AlphaFoldDB" id="A0A857J0Q3"/>
<dbReference type="Proteomes" id="UP000464787">
    <property type="component" value="Chromosome"/>
</dbReference>
<evidence type="ECO:0000256" key="1">
    <source>
        <dbReference type="ARBA" id="ARBA00037961"/>
    </source>
</evidence>
<evidence type="ECO:0000313" key="4">
    <source>
        <dbReference type="Proteomes" id="UP000464787"/>
    </source>
</evidence>
<accession>A0A857J0Q3</accession>
<reference evidence="3 4" key="1">
    <citation type="submission" date="2020-01" db="EMBL/GenBank/DDBJ databases">
        <title>Genome sequencing of strain KACC 21265.</title>
        <authorList>
            <person name="Heo J."/>
            <person name="Kim S.-J."/>
            <person name="Kim J.-S."/>
            <person name="Hong S.-B."/>
            <person name="Kwon S.-W."/>
        </authorList>
    </citation>
    <scope>NUCLEOTIDE SEQUENCE [LARGE SCALE GENOMIC DNA]</scope>
    <source>
        <strain evidence="3 4">KACC 21265</strain>
    </source>
</reference>
<dbReference type="SUPFAM" id="SSF53639">
    <property type="entry name" value="AraD/HMP-PK domain-like"/>
    <property type="match status" value="1"/>
</dbReference>
<dbReference type="Pfam" id="PF00596">
    <property type="entry name" value="Aldolase_II"/>
    <property type="match status" value="1"/>
</dbReference>
<dbReference type="PANTHER" id="PTHR10672:SF3">
    <property type="entry name" value="PROTEIN HU-LI TAI SHAO"/>
    <property type="match status" value="1"/>
</dbReference>
<evidence type="ECO:0000313" key="3">
    <source>
        <dbReference type="EMBL" id="QHI96853.1"/>
    </source>
</evidence>
<dbReference type="FunFam" id="3.40.225.10:FF:000013">
    <property type="entry name" value="Class II aldolase"/>
    <property type="match status" value="1"/>
</dbReference>
<proteinExistence type="inferred from homology"/>
<gene>
    <name evidence="3" type="ORF">GT347_01905</name>
</gene>
<organism evidence="3 4">
    <name type="scientific">Xylophilus rhododendri</name>
    <dbReference type="NCBI Taxonomy" id="2697032"/>
    <lineage>
        <taxon>Bacteria</taxon>
        <taxon>Pseudomonadati</taxon>
        <taxon>Pseudomonadota</taxon>
        <taxon>Betaproteobacteria</taxon>
        <taxon>Burkholderiales</taxon>
        <taxon>Xylophilus</taxon>
    </lineage>
</organism>
<dbReference type="NCBIfam" id="NF005451">
    <property type="entry name" value="PRK07044.1"/>
    <property type="match status" value="1"/>
</dbReference>
<dbReference type="GO" id="GO:0051015">
    <property type="term" value="F:actin filament binding"/>
    <property type="evidence" value="ECO:0007669"/>
    <property type="project" value="TreeGrafter"/>
</dbReference>
<dbReference type="Gene3D" id="3.40.225.10">
    <property type="entry name" value="Class II aldolase/adducin N-terminal domain"/>
    <property type="match status" value="1"/>
</dbReference>
<keyword evidence="4" id="KW-1185">Reference proteome</keyword>
<feature type="domain" description="Class II aldolase/adducin N-terminal" evidence="2">
    <location>
        <begin position="30"/>
        <end position="210"/>
    </location>
</feature>
<name>A0A857J0Q3_9BURK</name>
<dbReference type="InterPro" id="IPR051017">
    <property type="entry name" value="Aldolase-II_Adducin_sf"/>
</dbReference>
<evidence type="ECO:0000259" key="2">
    <source>
        <dbReference type="SMART" id="SM01007"/>
    </source>
</evidence>
<dbReference type="InterPro" id="IPR001303">
    <property type="entry name" value="Aldolase_II/adducin_N"/>
</dbReference>
<protein>
    <submittedName>
        <fullName evidence="3">Class II aldolase/adducin family protein</fullName>
    </submittedName>
</protein>
<dbReference type="KEGG" id="xyk:GT347_01905"/>
<dbReference type="GO" id="GO:0005856">
    <property type="term" value="C:cytoskeleton"/>
    <property type="evidence" value="ECO:0007669"/>
    <property type="project" value="TreeGrafter"/>
</dbReference>
<dbReference type="PANTHER" id="PTHR10672">
    <property type="entry name" value="ADDUCIN"/>
    <property type="match status" value="1"/>
</dbReference>
<dbReference type="SMART" id="SM01007">
    <property type="entry name" value="Aldolase_II"/>
    <property type="match status" value="1"/>
</dbReference>
<sequence length="263" mass="29246">MNARTEIPHPVDASDTCPQGMDMAEWQSRVDLAACYRLVAHFGMSDLIYNHITARIPGTEDILINPYGLMYEEITASSLVKIDLEGRILANPDPAYGINPAGYVVHSAVHAARPDVGCVIHTHTRAGMAVSAMRCGLLPLAQTSMRFHRITYHDYESVALDLDERARLAQDLGQENAMILRNHGLLAAGPTVAQAFNTLYWLELACRVQVDACGSGQELSMPPEAVIAKTHHLYQPEARRPYGELEWPAMLRMLNRRDPGYRQ</sequence>
<dbReference type="InterPro" id="IPR036409">
    <property type="entry name" value="Aldolase_II/adducin_N_sf"/>
</dbReference>
<dbReference type="EMBL" id="CP047650">
    <property type="protein sequence ID" value="QHI96853.1"/>
    <property type="molecule type" value="Genomic_DNA"/>
</dbReference>